<feature type="signal peptide" evidence="1">
    <location>
        <begin position="1"/>
        <end position="19"/>
    </location>
</feature>
<dbReference type="EMBL" id="KQ423013">
    <property type="protein sequence ID" value="KOF73743.1"/>
    <property type="molecule type" value="Genomic_DNA"/>
</dbReference>
<reference evidence="2" key="1">
    <citation type="submission" date="2015-07" db="EMBL/GenBank/DDBJ databases">
        <title>MeaNS - Measles Nucleotide Surveillance Program.</title>
        <authorList>
            <person name="Tran T."/>
            <person name="Druce J."/>
        </authorList>
    </citation>
    <scope>NUCLEOTIDE SEQUENCE</scope>
    <source>
        <strain evidence="2">UCB-OBI-ISO-001</strain>
        <tissue evidence="2">Gonad</tissue>
    </source>
</reference>
<feature type="chain" id="PRO_5005582976" description="Secreted protein" evidence="1">
    <location>
        <begin position="20"/>
        <end position="85"/>
    </location>
</feature>
<protein>
    <recommendedName>
        <fullName evidence="3">Secreted protein</fullName>
    </recommendedName>
</protein>
<evidence type="ECO:0000256" key="1">
    <source>
        <dbReference type="SAM" id="SignalP"/>
    </source>
</evidence>
<evidence type="ECO:0008006" key="3">
    <source>
        <dbReference type="Google" id="ProtNLM"/>
    </source>
</evidence>
<evidence type="ECO:0000313" key="2">
    <source>
        <dbReference type="EMBL" id="KOF73743.1"/>
    </source>
</evidence>
<name>A0A0L8GA20_OCTBM</name>
<dbReference type="AlphaFoldDB" id="A0A0L8GA20"/>
<sequence>MFQPFATMWFLFLVSCVQSTLDTPTQPSTIMIALPLNWQAVSNPYLIHLTVFLPTIYYKDSSSSQLTSWFQSLPDTPTCLSPNHY</sequence>
<accession>A0A0L8GA20</accession>
<proteinExistence type="predicted"/>
<organism evidence="2">
    <name type="scientific">Octopus bimaculoides</name>
    <name type="common">California two-spotted octopus</name>
    <dbReference type="NCBI Taxonomy" id="37653"/>
    <lineage>
        <taxon>Eukaryota</taxon>
        <taxon>Metazoa</taxon>
        <taxon>Spiralia</taxon>
        <taxon>Lophotrochozoa</taxon>
        <taxon>Mollusca</taxon>
        <taxon>Cephalopoda</taxon>
        <taxon>Coleoidea</taxon>
        <taxon>Octopodiformes</taxon>
        <taxon>Octopoda</taxon>
        <taxon>Incirrata</taxon>
        <taxon>Octopodidae</taxon>
        <taxon>Octopus</taxon>
    </lineage>
</organism>
<gene>
    <name evidence="2" type="ORF">OCBIM_22037356mg</name>
</gene>
<keyword evidence="1" id="KW-0732">Signal</keyword>